<reference evidence="11" key="1">
    <citation type="submission" date="2024-07" db="EMBL/GenBank/DDBJ databases">
        <title>Complete genome sequence of Prevotella sp. YM-2024 GTC17253.</title>
        <authorList>
            <person name="Hayashi M."/>
            <person name="Muto Y."/>
            <person name="Tanaka K."/>
            <person name="Niwa H."/>
        </authorList>
    </citation>
    <scope>NUCLEOTIDE SEQUENCE</scope>
    <source>
        <strain evidence="11">GTC17253</strain>
    </source>
</reference>
<feature type="transmembrane region" description="Helical" evidence="10">
    <location>
        <begin position="58"/>
        <end position="77"/>
    </location>
</feature>
<dbReference type="AlphaFoldDB" id="A0AB33ISF5"/>
<evidence type="ECO:0000256" key="3">
    <source>
        <dbReference type="ARBA" id="ARBA00022449"/>
    </source>
</evidence>
<feature type="transmembrane region" description="Helical" evidence="10">
    <location>
        <begin position="416"/>
        <end position="439"/>
    </location>
</feature>
<dbReference type="PANTHER" id="PTHR43298:SF2">
    <property type="entry name" value="FMN_FAD EXPORTER YEEO-RELATED"/>
    <property type="match status" value="1"/>
</dbReference>
<accession>A0AB33ISF5</accession>
<keyword evidence="2" id="KW-0813">Transport</keyword>
<feature type="transmembrane region" description="Helical" evidence="10">
    <location>
        <begin position="276"/>
        <end position="301"/>
    </location>
</feature>
<dbReference type="GO" id="GO:0015297">
    <property type="term" value="F:antiporter activity"/>
    <property type="evidence" value="ECO:0007669"/>
    <property type="project" value="UniProtKB-KW"/>
</dbReference>
<evidence type="ECO:0000256" key="5">
    <source>
        <dbReference type="ARBA" id="ARBA00022692"/>
    </source>
</evidence>
<evidence type="ECO:0000256" key="7">
    <source>
        <dbReference type="ARBA" id="ARBA00023065"/>
    </source>
</evidence>
<feature type="transmembrane region" description="Helical" evidence="10">
    <location>
        <begin position="130"/>
        <end position="151"/>
    </location>
</feature>
<dbReference type="GO" id="GO:0042910">
    <property type="term" value="F:xenobiotic transmembrane transporter activity"/>
    <property type="evidence" value="ECO:0007669"/>
    <property type="project" value="InterPro"/>
</dbReference>
<feature type="transmembrane region" description="Helical" evidence="10">
    <location>
        <begin position="163"/>
        <end position="183"/>
    </location>
</feature>
<keyword evidence="5 10" id="KW-0812">Transmembrane</keyword>
<protein>
    <recommendedName>
        <fullName evidence="9">Multidrug-efflux transporter</fullName>
    </recommendedName>
</protein>
<feature type="transmembrane region" description="Helical" evidence="10">
    <location>
        <begin position="354"/>
        <end position="371"/>
    </location>
</feature>
<proteinExistence type="predicted"/>
<dbReference type="GO" id="GO:0006811">
    <property type="term" value="P:monoatomic ion transport"/>
    <property type="evidence" value="ECO:0007669"/>
    <property type="project" value="UniProtKB-KW"/>
</dbReference>
<feature type="transmembrane region" description="Helical" evidence="10">
    <location>
        <begin position="195"/>
        <end position="217"/>
    </location>
</feature>
<dbReference type="CDD" id="cd13131">
    <property type="entry name" value="MATE_NorM_like"/>
    <property type="match status" value="1"/>
</dbReference>
<evidence type="ECO:0000313" key="11">
    <source>
        <dbReference type="EMBL" id="BFO70898.1"/>
    </source>
</evidence>
<dbReference type="InterPro" id="IPR048279">
    <property type="entry name" value="MdtK-like"/>
</dbReference>
<dbReference type="GO" id="GO:0005886">
    <property type="term" value="C:plasma membrane"/>
    <property type="evidence" value="ECO:0007669"/>
    <property type="project" value="UniProtKB-SubCell"/>
</dbReference>
<dbReference type="PANTHER" id="PTHR43298">
    <property type="entry name" value="MULTIDRUG RESISTANCE PROTEIN NORM-RELATED"/>
    <property type="match status" value="1"/>
</dbReference>
<keyword evidence="4" id="KW-1003">Cell membrane</keyword>
<dbReference type="Pfam" id="PF01554">
    <property type="entry name" value="MatE"/>
    <property type="match status" value="2"/>
</dbReference>
<keyword evidence="6 10" id="KW-1133">Transmembrane helix</keyword>
<evidence type="ECO:0000256" key="4">
    <source>
        <dbReference type="ARBA" id="ARBA00022475"/>
    </source>
</evidence>
<dbReference type="PIRSF" id="PIRSF006603">
    <property type="entry name" value="DinF"/>
    <property type="match status" value="1"/>
</dbReference>
<organism evidence="11">
    <name type="scientific">Prevotella sp. GTC17253</name>
    <dbReference type="NCBI Taxonomy" id="3236793"/>
    <lineage>
        <taxon>Bacteria</taxon>
        <taxon>Pseudomonadati</taxon>
        <taxon>Bacteroidota</taxon>
        <taxon>Bacteroidia</taxon>
        <taxon>Bacteroidales</taxon>
        <taxon>Prevotellaceae</taxon>
        <taxon>Prevotella</taxon>
    </lineage>
</organism>
<evidence type="ECO:0000256" key="8">
    <source>
        <dbReference type="ARBA" id="ARBA00023136"/>
    </source>
</evidence>
<keyword evidence="7" id="KW-0406">Ion transport</keyword>
<feature type="transmembrane region" description="Helical" evidence="10">
    <location>
        <begin position="97"/>
        <end position="118"/>
    </location>
</feature>
<dbReference type="NCBIfam" id="TIGR00797">
    <property type="entry name" value="matE"/>
    <property type="match status" value="1"/>
</dbReference>
<evidence type="ECO:0000256" key="1">
    <source>
        <dbReference type="ARBA" id="ARBA00004651"/>
    </source>
</evidence>
<feature type="transmembrane region" description="Helical" evidence="10">
    <location>
        <begin position="322"/>
        <end position="342"/>
    </location>
</feature>
<sequence length="454" mass="50273">MHMLKMSLYSNHYKSLLTLGLPIIVGQIGTIILGTADTLMIGHHSTQELAAAAFVNNLFILVLIFSMGFSYGFTPIVGSLFGQGQNQKIGEFLKNSLVANTLLAIIVTVLLSAIYLNIDRLGQPQELLPLMRPYFIVNLASIPFVAWFNTFKQLSDGTGDTKTPMWILLSGNLLNILGNYILIYGKMGLPELGLLGAGIATMISRILMAIAFFYLFFCTNKHLEIRKGYHRGSLNRKDFTLLNKLGWPLALQMGMETAAFSLSSVMVGWIGTTALAAHQIILTISQFFYMVYYGMAAAVAVRSSHFHGQQDYQNIQHTVTAGFHLILGMAVMISIPVLIYRNSLGGWFTDTPEVTALVSQVIIMLFVYQFGDGMQCNYSNALRGISDVKPLTIVAFIAYFVISLPTGYLLGIHYQYGLLGIWAAFPIGLTTAGILYYYFFKRRLAAYTKEATRG</sequence>
<evidence type="ECO:0000256" key="2">
    <source>
        <dbReference type="ARBA" id="ARBA00022448"/>
    </source>
</evidence>
<gene>
    <name evidence="11" type="ORF">GTC17253_08640</name>
</gene>
<evidence type="ECO:0000256" key="9">
    <source>
        <dbReference type="ARBA" id="ARBA00031636"/>
    </source>
</evidence>
<feature type="transmembrane region" description="Helical" evidence="10">
    <location>
        <begin position="391"/>
        <end position="410"/>
    </location>
</feature>
<keyword evidence="3" id="KW-0050">Antiport</keyword>
<dbReference type="InterPro" id="IPR002528">
    <property type="entry name" value="MATE_fam"/>
</dbReference>
<name>A0AB33ISF5_9BACT</name>
<evidence type="ECO:0000256" key="6">
    <source>
        <dbReference type="ARBA" id="ARBA00022989"/>
    </source>
</evidence>
<dbReference type="EMBL" id="AP035785">
    <property type="protein sequence ID" value="BFO70898.1"/>
    <property type="molecule type" value="Genomic_DNA"/>
</dbReference>
<dbReference type="InterPro" id="IPR050222">
    <property type="entry name" value="MATE_MdtK"/>
</dbReference>
<keyword evidence="8 10" id="KW-0472">Membrane</keyword>
<evidence type="ECO:0000256" key="10">
    <source>
        <dbReference type="SAM" id="Phobius"/>
    </source>
</evidence>
<comment type="subcellular location">
    <subcellularLocation>
        <location evidence="1">Cell membrane</location>
        <topology evidence="1">Multi-pass membrane protein</topology>
    </subcellularLocation>
</comment>